<feature type="domain" description="T6SS Phospholipase effector Tle1-like catalytic" evidence="3">
    <location>
        <begin position="80"/>
        <end position="349"/>
    </location>
</feature>
<dbReference type="Gene3D" id="3.40.50.300">
    <property type="entry name" value="P-loop containing nucleotide triphosphate hydrolases"/>
    <property type="match status" value="1"/>
</dbReference>
<name>A0A139IH48_9PEZI</name>
<dbReference type="SUPFAM" id="SSF52540">
    <property type="entry name" value="P-loop containing nucleoside triphosphate hydrolases"/>
    <property type="match status" value="1"/>
</dbReference>
<feature type="compositionally biased region" description="Basic and acidic residues" evidence="1">
    <location>
        <begin position="1052"/>
        <end position="1061"/>
    </location>
</feature>
<keyword evidence="5" id="KW-1185">Reference proteome</keyword>
<organism evidence="4 5">
    <name type="scientific">Pseudocercospora musae</name>
    <dbReference type="NCBI Taxonomy" id="113226"/>
    <lineage>
        <taxon>Eukaryota</taxon>
        <taxon>Fungi</taxon>
        <taxon>Dikarya</taxon>
        <taxon>Ascomycota</taxon>
        <taxon>Pezizomycotina</taxon>
        <taxon>Dothideomycetes</taxon>
        <taxon>Dothideomycetidae</taxon>
        <taxon>Mycosphaerellales</taxon>
        <taxon>Mycosphaerellaceae</taxon>
        <taxon>Pseudocercospora</taxon>
    </lineage>
</organism>
<dbReference type="PANTHER" id="PTHR33840:SF1">
    <property type="entry name" value="TLE1 PHOSPHOLIPASE DOMAIN-CONTAINING PROTEIN"/>
    <property type="match status" value="1"/>
</dbReference>
<feature type="compositionally biased region" description="Low complexity" evidence="1">
    <location>
        <begin position="55"/>
        <end position="64"/>
    </location>
</feature>
<comment type="caution">
    <text evidence="4">The sequence shown here is derived from an EMBL/GenBank/DDBJ whole genome shotgun (WGS) entry which is preliminary data.</text>
</comment>
<dbReference type="AlphaFoldDB" id="A0A139IH48"/>
<feature type="region of interest" description="Disordered" evidence="1">
    <location>
        <begin position="44"/>
        <end position="64"/>
    </location>
</feature>
<feature type="domain" description="G" evidence="2">
    <location>
        <begin position="521"/>
        <end position="646"/>
    </location>
</feature>
<dbReference type="Proteomes" id="UP000073492">
    <property type="component" value="Unassembled WGS sequence"/>
</dbReference>
<evidence type="ECO:0000259" key="2">
    <source>
        <dbReference type="Pfam" id="PF01926"/>
    </source>
</evidence>
<dbReference type="CDD" id="cd00882">
    <property type="entry name" value="Ras_like_GTPase"/>
    <property type="match status" value="1"/>
</dbReference>
<dbReference type="InterPro" id="IPR018712">
    <property type="entry name" value="Tle1-like_cat"/>
</dbReference>
<feature type="region of interest" description="Disordered" evidence="1">
    <location>
        <begin position="1050"/>
        <end position="1074"/>
    </location>
</feature>
<feature type="region of interest" description="Disordered" evidence="1">
    <location>
        <begin position="1"/>
        <end position="22"/>
    </location>
</feature>
<reference evidence="4 5" key="1">
    <citation type="submission" date="2015-07" db="EMBL/GenBank/DDBJ databases">
        <title>Comparative genomics of the Sigatoka disease complex on banana suggests a link between parallel evolutionary changes in Pseudocercospora fijiensis and Pseudocercospora eumusae and increased virulence on the banana host.</title>
        <authorList>
            <person name="Chang T.-C."/>
            <person name="Salvucci A."/>
            <person name="Crous P.W."/>
            <person name="Stergiopoulos I."/>
        </authorList>
    </citation>
    <scope>NUCLEOTIDE SEQUENCE [LARGE SCALE GENOMIC DNA]</scope>
    <source>
        <strain evidence="4 5">CBS 116634</strain>
    </source>
</reference>
<feature type="compositionally biased region" description="Low complexity" evidence="1">
    <location>
        <begin position="9"/>
        <end position="22"/>
    </location>
</feature>
<dbReference type="EMBL" id="LFZO01000095">
    <property type="protein sequence ID" value="KXT14061.1"/>
    <property type="molecule type" value="Genomic_DNA"/>
</dbReference>
<feature type="compositionally biased region" description="Acidic residues" evidence="1">
    <location>
        <begin position="970"/>
        <end position="987"/>
    </location>
</feature>
<sequence length="1074" mass="117840">MEKKESESSPRSSIASSRAASLSSNLTNETLDIRSTNFHSMRDAGPNGNYVAGQPSLPSAAPSPLPSIAASTPIPAIMSRRFVICVDGASYKPDDSGVPTNIYRIYTSIKNGKCLDRDTGITYSQEPLYYAGIGGADDVLSRDRLQAGVLGNPYQDQIRDIYEKCCELSAPHDEVVFFGFSRGAYVVRAVAGLLHRFGALISAGSPEFARTYKKLLKDSDNPSLSSTSNLSLAHADSVSSLSTITTQELRPSPTIRFLGAFDTIKAVDDSNFDISFNGSIKHFRHALALHEDRRALQPEEVHPTEFYGTELHHQGRSFVQALFIGSHGDMGGVAEKAGLGLYPLQWMILEANACGTWIDFEGKTPTKIGGIIKRPLEVVFPRSSGGEETIKSSFTAANGLVTTIQDLRIVHDQATSRHMYGIKLHMRPGAIRMKKQRAPFDSNGYLRGYCDFAPQGTIVHPSVYLLLDEHINVALDTKEAKLQKHLEEWREKMLGIKNGHINFGFWGEEESDASGELGAIRVLVCGNTGVGKSTLINKTFGVEVTTSSDRTRGIHDVKQEIKFDGRPDLIVHDSGGFEAGADAEFIAIEDFLKEKSGTEEIQDRLHVIWFCIEINSARTLQTATEKLFQAVSKYANDVPIVVVATKKDDFLDIEFSAKRKELKKNKQAFDEDLCDEYAADKLQERLESVRKEMQSVPGGRLDAIVAVSQDDEESIAFLSKTTSHCFDVDKVRLLYIRAQVTRIDLKIDMAMFEVMRRYKALVRTASGVSFSFAGSTIHRKNAATKVCKAIINCFGLPGVSADSAITALKKNVWTYAGVDPLVSIAEALNLFGYVGTGFAGGFPVWLVTGAISLPLVVPATCRLFLTMAADLMLVLVRAFKEATFRNSGQPQERDVQAAARIYRVRGYSAHIQRDMKSIIPRRNLAASYKFESIFERLEGIIARYKDKLIDDMDMPDVKTIKIRGGAQDNDHEEEEEEDESTPSDSEYYEELTAMGRKAAELEGSTAAAELPAGPVASRAELPAVEKAAELAGDSTRAELASNDAVGAVELASPERDTKTRAELPCAKHSVPHHG</sequence>
<dbReference type="Pfam" id="PF09994">
    <property type="entry name" value="T6SS_Tle1-like_cat"/>
    <property type="match status" value="1"/>
</dbReference>
<dbReference type="InterPro" id="IPR006073">
    <property type="entry name" value="GTP-bd"/>
</dbReference>
<dbReference type="Pfam" id="PF01926">
    <property type="entry name" value="MMR_HSR1"/>
    <property type="match status" value="1"/>
</dbReference>
<dbReference type="InterPro" id="IPR027417">
    <property type="entry name" value="P-loop_NTPase"/>
</dbReference>
<dbReference type="OrthoDB" id="59699at2759"/>
<evidence type="ECO:0000256" key="1">
    <source>
        <dbReference type="SAM" id="MobiDB-lite"/>
    </source>
</evidence>
<protein>
    <recommendedName>
        <fullName evidence="6">DUF2235 domain-containing protein</fullName>
    </recommendedName>
</protein>
<evidence type="ECO:0000313" key="5">
    <source>
        <dbReference type="Proteomes" id="UP000073492"/>
    </source>
</evidence>
<evidence type="ECO:0008006" key="6">
    <source>
        <dbReference type="Google" id="ProtNLM"/>
    </source>
</evidence>
<evidence type="ECO:0000259" key="3">
    <source>
        <dbReference type="Pfam" id="PF09994"/>
    </source>
</evidence>
<feature type="region of interest" description="Disordered" evidence="1">
    <location>
        <begin position="963"/>
        <end position="987"/>
    </location>
</feature>
<dbReference type="PANTHER" id="PTHR33840">
    <property type="match status" value="1"/>
</dbReference>
<proteinExistence type="predicted"/>
<dbReference type="STRING" id="113226.A0A139IH48"/>
<dbReference type="GO" id="GO:0005525">
    <property type="term" value="F:GTP binding"/>
    <property type="evidence" value="ECO:0007669"/>
    <property type="project" value="InterPro"/>
</dbReference>
<accession>A0A139IH48</accession>
<evidence type="ECO:0000313" key="4">
    <source>
        <dbReference type="EMBL" id="KXT14061.1"/>
    </source>
</evidence>
<gene>
    <name evidence="4" type="ORF">AC579_10535</name>
</gene>